<dbReference type="AlphaFoldDB" id="A0A243RE06"/>
<evidence type="ECO:0000313" key="1">
    <source>
        <dbReference type="EMBL" id="OUC92952.1"/>
    </source>
</evidence>
<dbReference type="Proteomes" id="UP000194761">
    <property type="component" value="Unassembled WGS sequence"/>
</dbReference>
<dbReference type="SUPFAM" id="SSF82607">
    <property type="entry name" value="YbaB-like"/>
    <property type="match status" value="1"/>
</dbReference>
<dbReference type="InterPro" id="IPR004401">
    <property type="entry name" value="YbaB/EbfC"/>
</dbReference>
<name>A0A243RE06_9ACTN</name>
<keyword evidence="2" id="KW-1185">Reference proteome</keyword>
<evidence type="ECO:0008006" key="3">
    <source>
        <dbReference type="Google" id="ProtNLM"/>
    </source>
</evidence>
<proteinExistence type="predicted"/>
<gene>
    <name evidence="1" type="ORF">CA984_28020</name>
</gene>
<dbReference type="GO" id="GO:0003677">
    <property type="term" value="F:DNA binding"/>
    <property type="evidence" value="ECO:0007669"/>
    <property type="project" value="InterPro"/>
</dbReference>
<dbReference type="EMBL" id="NGFP01000153">
    <property type="protein sequence ID" value="OUC92952.1"/>
    <property type="molecule type" value="Genomic_DNA"/>
</dbReference>
<evidence type="ECO:0000313" key="2">
    <source>
        <dbReference type="Proteomes" id="UP000194761"/>
    </source>
</evidence>
<protein>
    <recommendedName>
        <fullName evidence="3">Nucleoid-associated protein, YbaB/EbfC family</fullName>
    </recommendedName>
</protein>
<reference evidence="1 2" key="1">
    <citation type="submission" date="2017-05" db="EMBL/GenBank/DDBJ databases">
        <title>Biotechnological potential of actinobacteria isolated from South African environments.</title>
        <authorList>
            <person name="Le Roes-Hill M."/>
            <person name="Prins A."/>
            <person name="Durrell K.A."/>
        </authorList>
    </citation>
    <scope>NUCLEOTIDE SEQUENCE [LARGE SCALE GENOMIC DNA]</scope>
    <source>
        <strain evidence="1">M26</strain>
    </source>
</reference>
<accession>A0A243RE06</accession>
<sequence length="148" mass="16184">MIVTQCSGGRAVFDPTNFELEDLERFSRDAEQEIRRLAGIEGELREIHGTGTGADGMISVTANGSGQVEKIDLNPRVMRLDSHVLAAELMKAIDAARADGERKTSELLSGAGISADTPNLDELQERMTVTYEEFARSMDGLSRRLDRG</sequence>
<dbReference type="Gene3D" id="3.30.1310.10">
    <property type="entry name" value="Nucleoid-associated protein YbaB-like domain"/>
    <property type="match status" value="1"/>
</dbReference>
<organism evidence="1 2">
    <name type="scientific">Streptosporangium minutum</name>
    <dbReference type="NCBI Taxonomy" id="569862"/>
    <lineage>
        <taxon>Bacteria</taxon>
        <taxon>Bacillati</taxon>
        <taxon>Actinomycetota</taxon>
        <taxon>Actinomycetes</taxon>
        <taxon>Streptosporangiales</taxon>
        <taxon>Streptosporangiaceae</taxon>
        <taxon>Streptosporangium</taxon>
    </lineage>
</organism>
<comment type="caution">
    <text evidence="1">The sequence shown here is derived from an EMBL/GenBank/DDBJ whole genome shotgun (WGS) entry which is preliminary data.</text>
</comment>
<dbReference type="InterPro" id="IPR036894">
    <property type="entry name" value="YbaB-like_sf"/>
</dbReference>
<dbReference type="Pfam" id="PF02575">
    <property type="entry name" value="YbaB_DNA_bd"/>
    <property type="match status" value="1"/>
</dbReference>